<dbReference type="EnsemblMetazoa" id="ENSAATROPT017218">
    <property type="protein sequence ID" value="ENSAATROPP015192"/>
    <property type="gene ID" value="ENSAATROPG014082"/>
</dbReference>
<sequence length="43" mass="5085">MLEQNDKKKTVCYIVTNARNDLMFSFSPACLCCYFIREEKTMV</sequence>
<proteinExistence type="predicted"/>
<dbReference type="Proteomes" id="UP000075880">
    <property type="component" value="Unassembled WGS sequence"/>
</dbReference>
<accession>A0AAG5DUU6</accession>
<keyword evidence="2" id="KW-1185">Reference proteome</keyword>
<protein>
    <submittedName>
        <fullName evidence="1">Uncharacterized protein</fullName>
    </submittedName>
</protein>
<evidence type="ECO:0000313" key="2">
    <source>
        <dbReference type="Proteomes" id="UP000075880"/>
    </source>
</evidence>
<reference evidence="1" key="1">
    <citation type="submission" date="2024-04" db="UniProtKB">
        <authorList>
            <consortium name="EnsemblMetazoa"/>
        </authorList>
    </citation>
    <scope>IDENTIFICATION</scope>
    <source>
        <strain evidence="1">EBRO</strain>
    </source>
</reference>
<dbReference type="AlphaFoldDB" id="A0AAG5DUU6"/>
<name>A0AAG5DUU6_ANOAO</name>
<organism evidence="1 2">
    <name type="scientific">Anopheles atroparvus</name>
    <name type="common">European mosquito</name>
    <dbReference type="NCBI Taxonomy" id="41427"/>
    <lineage>
        <taxon>Eukaryota</taxon>
        <taxon>Metazoa</taxon>
        <taxon>Ecdysozoa</taxon>
        <taxon>Arthropoda</taxon>
        <taxon>Hexapoda</taxon>
        <taxon>Insecta</taxon>
        <taxon>Pterygota</taxon>
        <taxon>Neoptera</taxon>
        <taxon>Endopterygota</taxon>
        <taxon>Diptera</taxon>
        <taxon>Nematocera</taxon>
        <taxon>Culicoidea</taxon>
        <taxon>Culicidae</taxon>
        <taxon>Anophelinae</taxon>
        <taxon>Anopheles</taxon>
    </lineage>
</organism>
<evidence type="ECO:0000313" key="1">
    <source>
        <dbReference type="EnsemblMetazoa" id="ENSAATROPP015192"/>
    </source>
</evidence>